<keyword evidence="3" id="KW-0812">Transmembrane</keyword>
<keyword evidence="7" id="KW-1185">Reference proteome</keyword>
<sequence>MMGFLFSLLLALTLLRESQGLTIAECGDSYRRPEKTDILVTCGTGTMELAIFVCPVMFSGYNESLLALNNRFQDPNCKGTLDTTATPPLLRFQFPINESSSCGSIFKITSASGTGIFQDFSNIQTINISGIIRSSDPSIGIVTYNEELVYLYSCTYPLEYLVNNTKIDVVGSSIAIKDNNGSFVSTLSLQLFKDVNYTSPLQIPPTGLNLKTNIYVEVKATNLTRKFNVLLDRCYASTSQFPSNSTYFDLFVTCSEDKRTTIIVNGDTQYARFSFPAFRFTEQQNLTVSTYYLHCITRLCDSSACKDFKCNKKRRRREVEATPPPALLSDPTTISSGPIITSTESAIASSQVNEVTSISVGLGIAVGFLSLIALLMVGIACYLNKKLRQTPGLSKMLNN</sequence>
<feature type="signal peptide" evidence="4">
    <location>
        <begin position="1"/>
        <end position="20"/>
    </location>
</feature>
<gene>
    <name evidence="6" type="primary">zpld1</name>
    <name evidence="6" type="ORF">AOXY_G11127</name>
</gene>
<dbReference type="Pfam" id="PF00100">
    <property type="entry name" value="Zona_pellucida"/>
    <property type="match status" value="1"/>
</dbReference>
<comment type="caution">
    <text evidence="6">The sequence shown here is derived from an EMBL/GenBank/DDBJ whole genome shotgun (WGS) entry which is preliminary data.</text>
</comment>
<dbReference type="EMBL" id="JAGXEW010000009">
    <property type="protein sequence ID" value="KAK1168233.1"/>
    <property type="molecule type" value="Genomic_DNA"/>
</dbReference>
<dbReference type="AlphaFoldDB" id="A0AAD8DEG6"/>
<evidence type="ECO:0000256" key="4">
    <source>
        <dbReference type="SAM" id="SignalP"/>
    </source>
</evidence>
<evidence type="ECO:0000256" key="1">
    <source>
        <dbReference type="ARBA" id="ARBA00022729"/>
    </source>
</evidence>
<dbReference type="Gene3D" id="2.60.40.4100">
    <property type="entry name" value="Zona pellucida, ZP-C domain"/>
    <property type="match status" value="1"/>
</dbReference>
<organism evidence="6 7">
    <name type="scientific">Acipenser oxyrinchus oxyrinchus</name>
    <dbReference type="NCBI Taxonomy" id="40147"/>
    <lineage>
        <taxon>Eukaryota</taxon>
        <taxon>Metazoa</taxon>
        <taxon>Chordata</taxon>
        <taxon>Craniata</taxon>
        <taxon>Vertebrata</taxon>
        <taxon>Euteleostomi</taxon>
        <taxon>Actinopterygii</taxon>
        <taxon>Chondrostei</taxon>
        <taxon>Acipenseriformes</taxon>
        <taxon>Acipenseridae</taxon>
        <taxon>Acipenser</taxon>
    </lineage>
</organism>
<proteinExistence type="predicted"/>
<keyword evidence="3" id="KW-0472">Membrane</keyword>
<feature type="domain" description="ZP" evidence="5">
    <location>
        <begin position="41"/>
        <end position="317"/>
    </location>
</feature>
<evidence type="ECO:0000313" key="6">
    <source>
        <dbReference type="EMBL" id="KAK1168233.1"/>
    </source>
</evidence>
<name>A0AAD8DEG6_ACIOX</name>
<dbReference type="InterPro" id="IPR042235">
    <property type="entry name" value="ZP-C_dom"/>
</dbReference>
<protein>
    <submittedName>
        <fullName evidence="6">Zona pellucida-like domain-containing protein 1</fullName>
    </submittedName>
</protein>
<evidence type="ECO:0000256" key="2">
    <source>
        <dbReference type="ARBA" id="ARBA00023157"/>
    </source>
</evidence>
<dbReference type="PROSITE" id="PS51034">
    <property type="entry name" value="ZP_2"/>
    <property type="match status" value="1"/>
</dbReference>
<keyword evidence="2" id="KW-1015">Disulfide bond</keyword>
<accession>A0AAD8DEG6</accession>
<evidence type="ECO:0000313" key="7">
    <source>
        <dbReference type="Proteomes" id="UP001230051"/>
    </source>
</evidence>
<keyword evidence="3" id="KW-1133">Transmembrane helix</keyword>
<dbReference type="Proteomes" id="UP001230051">
    <property type="component" value="Unassembled WGS sequence"/>
</dbReference>
<dbReference type="InterPro" id="IPR055355">
    <property type="entry name" value="ZP-C"/>
</dbReference>
<evidence type="ECO:0000256" key="3">
    <source>
        <dbReference type="SAM" id="Phobius"/>
    </source>
</evidence>
<dbReference type="SMART" id="SM00241">
    <property type="entry name" value="ZP"/>
    <property type="match status" value="1"/>
</dbReference>
<dbReference type="PANTHER" id="PTHR14002:SF21">
    <property type="entry name" value="SI:CH211-103F14.3-RELATED"/>
    <property type="match status" value="1"/>
</dbReference>
<reference evidence="6" key="1">
    <citation type="submission" date="2022-02" db="EMBL/GenBank/DDBJ databases">
        <title>Atlantic sturgeon de novo genome assembly.</title>
        <authorList>
            <person name="Stock M."/>
            <person name="Klopp C."/>
            <person name="Guiguen Y."/>
            <person name="Cabau C."/>
            <person name="Parinello H."/>
            <person name="Santidrian Yebra-Pimentel E."/>
            <person name="Kuhl H."/>
            <person name="Dirks R.P."/>
            <person name="Guessner J."/>
            <person name="Wuertz S."/>
            <person name="Du K."/>
            <person name="Schartl M."/>
        </authorList>
    </citation>
    <scope>NUCLEOTIDE SEQUENCE</scope>
    <source>
        <strain evidence="6">STURGEONOMICS-FGT-2020</strain>
        <tissue evidence="6">Whole blood</tissue>
    </source>
</reference>
<dbReference type="InterPro" id="IPR001507">
    <property type="entry name" value="ZP_dom"/>
</dbReference>
<feature type="chain" id="PRO_5042203631" evidence="4">
    <location>
        <begin position="21"/>
        <end position="399"/>
    </location>
</feature>
<keyword evidence="1 4" id="KW-0732">Signal</keyword>
<feature type="transmembrane region" description="Helical" evidence="3">
    <location>
        <begin position="360"/>
        <end position="383"/>
    </location>
</feature>
<evidence type="ECO:0000259" key="5">
    <source>
        <dbReference type="PROSITE" id="PS51034"/>
    </source>
</evidence>
<dbReference type="PANTHER" id="PTHR14002">
    <property type="entry name" value="ENDOGLIN/TGF-BETA RECEPTOR TYPE III"/>
    <property type="match status" value="1"/>
</dbReference>